<protein>
    <submittedName>
        <fullName evidence="3">Uncharacterized protein</fullName>
    </submittedName>
</protein>
<comment type="caution">
    <text evidence="3">The sequence shown here is derived from an EMBL/GenBank/DDBJ whole genome shotgun (WGS) entry which is preliminary data.</text>
</comment>
<evidence type="ECO:0000313" key="6">
    <source>
        <dbReference type="EMBL" id="CAF3870012.1"/>
    </source>
</evidence>
<evidence type="ECO:0000313" key="3">
    <source>
        <dbReference type="EMBL" id="CAF1969372.1"/>
    </source>
</evidence>
<reference evidence="3" key="1">
    <citation type="submission" date="2021-02" db="EMBL/GenBank/DDBJ databases">
        <authorList>
            <person name="Nowell W R."/>
        </authorList>
    </citation>
    <scope>NUCLEOTIDE SEQUENCE</scope>
</reference>
<sequence length="159" mass="17575">MCQNQLSYGKLCNSSSWCRQDCNLTCVFRSCQPNTAICKLDSTAVTFDDIPNLNSLQGAIPSVYNNISWTNAQYLNATASASSDYKYVCSSGQMVCWLNVPMTMQTSIANTTCTINSFVIAASWSNYITVTIVGYFASTQMYTTTVAINTYTKQIMELN</sequence>
<dbReference type="Proteomes" id="UP000663855">
    <property type="component" value="Unassembled WGS sequence"/>
</dbReference>
<evidence type="ECO:0000313" key="2">
    <source>
        <dbReference type="EMBL" id="CAF1621260.1"/>
    </source>
</evidence>
<keyword evidence="8" id="KW-1185">Reference proteome</keyword>
<dbReference type="Proteomes" id="UP000663856">
    <property type="component" value="Unassembled WGS sequence"/>
</dbReference>
<evidence type="ECO:0000313" key="7">
    <source>
        <dbReference type="EMBL" id="CAF4100925.1"/>
    </source>
</evidence>
<accession>A0A816MGU6</accession>
<evidence type="ECO:0000313" key="5">
    <source>
        <dbReference type="EMBL" id="CAF3763994.1"/>
    </source>
</evidence>
<evidence type="ECO:0000313" key="9">
    <source>
        <dbReference type="Proteomes" id="UP000663887"/>
    </source>
</evidence>
<proteinExistence type="predicted"/>
<dbReference type="EMBL" id="CAJOBJ010008014">
    <property type="protein sequence ID" value="CAF4100925.1"/>
    <property type="molecule type" value="Genomic_DNA"/>
</dbReference>
<dbReference type="EMBL" id="CAJOBG010000134">
    <property type="protein sequence ID" value="CAF3763994.1"/>
    <property type="molecule type" value="Genomic_DNA"/>
</dbReference>
<evidence type="ECO:0000313" key="8">
    <source>
        <dbReference type="Proteomes" id="UP000663866"/>
    </source>
</evidence>
<dbReference type="Proteomes" id="UP000681720">
    <property type="component" value="Unassembled WGS sequence"/>
</dbReference>
<name>A0A816MGU6_9BILA</name>
<dbReference type="Proteomes" id="UP000663887">
    <property type="component" value="Unassembled WGS sequence"/>
</dbReference>
<organism evidence="3 9">
    <name type="scientific">Rotaria magnacalcarata</name>
    <dbReference type="NCBI Taxonomy" id="392030"/>
    <lineage>
        <taxon>Eukaryota</taxon>
        <taxon>Metazoa</taxon>
        <taxon>Spiralia</taxon>
        <taxon>Gnathifera</taxon>
        <taxon>Rotifera</taxon>
        <taxon>Eurotatoria</taxon>
        <taxon>Bdelloidea</taxon>
        <taxon>Philodinida</taxon>
        <taxon>Philodinidae</taxon>
        <taxon>Rotaria</taxon>
    </lineage>
</organism>
<dbReference type="Proteomes" id="UP000663866">
    <property type="component" value="Unassembled WGS sequence"/>
</dbReference>
<dbReference type="EMBL" id="CAJOBF010000790">
    <property type="protein sequence ID" value="CAF3870012.1"/>
    <property type="molecule type" value="Genomic_DNA"/>
</dbReference>
<dbReference type="EMBL" id="CAJNOW010013461">
    <property type="protein sequence ID" value="CAF1621260.1"/>
    <property type="molecule type" value="Genomic_DNA"/>
</dbReference>
<dbReference type="EMBL" id="CAJNOV010013429">
    <property type="protein sequence ID" value="CAF1520923.1"/>
    <property type="molecule type" value="Genomic_DNA"/>
</dbReference>
<dbReference type="OrthoDB" id="10013579at2759"/>
<evidence type="ECO:0000313" key="4">
    <source>
        <dbReference type="EMBL" id="CAF2091791.1"/>
    </source>
</evidence>
<dbReference type="Proteomes" id="UP000663834">
    <property type="component" value="Unassembled WGS sequence"/>
</dbReference>
<dbReference type="EMBL" id="CAJNRG010000084">
    <property type="protein sequence ID" value="CAF1969372.1"/>
    <property type="molecule type" value="Genomic_DNA"/>
</dbReference>
<dbReference type="AlphaFoldDB" id="A0A816MGU6"/>
<dbReference type="EMBL" id="CAJNRF010007486">
    <property type="protein sequence ID" value="CAF2091791.1"/>
    <property type="molecule type" value="Genomic_DNA"/>
</dbReference>
<dbReference type="Proteomes" id="UP000663842">
    <property type="component" value="Unassembled WGS sequence"/>
</dbReference>
<evidence type="ECO:0000313" key="1">
    <source>
        <dbReference type="EMBL" id="CAF1520923.1"/>
    </source>
</evidence>
<gene>
    <name evidence="1" type="ORF">CJN711_LOCUS28391</name>
    <name evidence="7" type="ORF">GIL414_LOCUS17096</name>
    <name evidence="2" type="ORF">KQP761_LOCUS24708</name>
    <name evidence="5" type="ORF">OVN521_LOCUS1851</name>
    <name evidence="6" type="ORF">UXM345_LOCUS8871</name>
    <name evidence="4" type="ORF">WKI299_LOCUS18274</name>
    <name evidence="3" type="ORF">XDN619_LOCUS1797</name>
</gene>